<proteinExistence type="predicted"/>
<evidence type="ECO:0000313" key="2">
    <source>
        <dbReference type="EMBL" id="MBW0491567.1"/>
    </source>
</evidence>
<dbReference type="AlphaFoldDB" id="A0A9Q3D0C3"/>
<comment type="caution">
    <text evidence="2">The sequence shown here is derived from an EMBL/GenBank/DDBJ whole genome shotgun (WGS) entry which is preliminary data.</text>
</comment>
<feature type="compositionally biased region" description="Polar residues" evidence="1">
    <location>
        <begin position="15"/>
        <end position="30"/>
    </location>
</feature>
<keyword evidence="3" id="KW-1185">Reference proteome</keyword>
<dbReference type="Proteomes" id="UP000765509">
    <property type="component" value="Unassembled WGS sequence"/>
</dbReference>
<evidence type="ECO:0000256" key="1">
    <source>
        <dbReference type="SAM" id="MobiDB-lite"/>
    </source>
</evidence>
<organism evidence="2 3">
    <name type="scientific">Austropuccinia psidii MF-1</name>
    <dbReference type="NCBI Taxonomy" id="1389203"/>
    <lineage>
        <taxon>Eukaryota</taxon>
        <taxon>Fungi</taxon>
        <taxon>Dikarya</taxon>
        <taxon>Basidiomycota</taxon>
        <taxon>Pucciniomycotina</taxon>
        <taxon>Pucciniomycetes</taxon>
        <taxon>Pucciniales</taxon>
        <taxon>Sphaerophragmiaceae</taxon>
        <taxon>Austropuccinia</taxon>
    </lineage>
</organism>
<evidence type="ECO:0000313" key="3">
    <source>
        <dbReference type="Proteomes" id="UP000765509"/>
    </source>
</evidence>
<accession>A0A9Q3D0C3</accession>
<gene>
    <name evidence="2" type="ORF">O181_031282</name>
</gene>
<reference evidence="2" key="1">
    <citation type="submission" date="2021-03" db="EMBL/GenBank/DDBJ databases">
        <title>Draft genome sequence of rust myrtle Austropuccinia psidii MF-1, a brazilian biotype.</title>
        <authorList>
            <person name="Quecine M.C."/>
            <person name="Pachon D.M.R."/>
            <person name="Bonatelli M.L."/>
            <person name="Correr F.H."/>
            <person name="Franceschini L.M."/>
            <person name="Leite T.F."/>
            <person name="Margarido G.R.A."/>
            <person name="Almeida C.A."/>
            <person name="Ferrarezi J.A."/>
            <person name="Labate C.A."/>
        </authorList>
    </citation>
    <scope>NUCLEOTIDE SEQUENCE</scope>
    <source>
        <strain evidence="2">MF-1</strain>
    </source>
</reference>
<protein>
    <submittedName>
        <fullName evidence="2">Uncharacterized protein</fullName>
    </submittedName>
</protein>
<dbReference type="EMBL" id="AVOT02011149">
    <property type="protein sequence ID" value="MBW0491567.1"/>
    <property type="molecule type" value="Genomic_DNA"/>
</dbReference>
<name>A0A9Q3D0C3_9BASI</name>
<dbReference type="OrthoDB" id="2152029at2759"/>
<feature type="region of interest" description="Disordered" evidence="1">
    <location>
        <begin position="1"/>
        <end position="64"/>
    </location>
</feature>
<sequence>MEEDIPIPRIFRKQGSPSPFSKPMASSTPFTEKRPNTLPKSIDIHTQSSSPLPQEMPRNDTPIVKIGPKDSDLWFDGKEVEIFIKGVENIAKIKGESGRDIARQISFWTQDKDISYHIEGILRYKNGNWEQLKFDMKRRQE</sequence>